<feature type="transmembrane region" description="Helical" evidence="6">
    <location>
        <begin position="401"/>
        <end position="424"/>
    </location>
</feature>
<dbReference type="InterPro" id="IPR011701">
    <property type="entry name" value="MFS"/>
</dbReference>
<accession>A0A9W4IVA2</accession>
<evidence type="ECO:0000256" key="6">
    <source>
        <dbReference type="SAM" id="Phobius"/>
    </source>
</evidence>
<dbReference type="AlphaFoldDB" id="A0A9W4IVA2"/>
<dbReference type="GO" id="GO:0016020">
    <property type="term" value="C:membrane"/>
    <property type="evidence" value="ECO:0007669"/>
    <property type="project" value="UniProtKB-SubCell"/>
</dbReference>
<dbReference type="FunFam" id="1.20.1250.20:FF:000511">
    <property type="entry name" value="MFS general substrate transporter"/>
    <property type="match status" value="1"/>
</dbReference>
<sequence>MKMDSLHNEQDTEKGASHHEEIIASFSPAEQKKLIRRIDIRLVITLGFLYCVSLLDRTNLGAASVAGMQGDLKMNATNNGYSITSLVFFITYTIFQIPATVIIRKIGPRLFLSGIVILWGAVMLAFGFVPNWETMAGLRIILGALEAGLYPGSVYLLSTWYPRYELQKRNATFYLIGSMASGFGGILAYGLMQMDGLAGRAGWRWIFIIEGLLTCVLGIGSYILLVDFPEQSPKSWKFLNESEASFVIAKIQADRADASVEPFSMGKYLANCKDSKVWAYASLYMLTTTNSYSIAYFLPIILEKSMGFSVAKAQCLVAPPYVAAAIVMFVQAVYSDKWRLRGPIVAGNALMGLLGLGLLGYLNDPAPRYFGVFLATIAANANCPALVSWQSNNIRGQWKRAFTSATLIGGGSIGGIIGTTVFRAQDAPNYRPGLLCAMLANALVVLIVGAMTWKFQRANRRVEAGGKPIEGQIGFKYTY</sequence>
<feature type="transmembrane region" description="Helical" evidence="6">
    <location>
        <begin position="173"/>
        <end position="191"/>
    </location>
</feature>
<feature type="transmembrane region" description="Helical" evidence="6">
    <location>
        <begin position="430"/>
        <end position="453"/>
    </location>
</feature>
<dbReference type="Proteomes" id="UP001152646">
    <property type="component" value="Unassembled WGS sequence"/>
</dbReference>
<comment type="caution">
    <text evidence="8">The sequence shown here is derived from an EMBL/GenBank/DDBJ whole genome shotgun (WGS) entry which is preliminary data.</text>
</comment>
<proteinExistence type="predicted"/>
<feature type="transmembrane region" description="Helical" evidence="6">
    <location>
        <begin position="368"/>
        <end position="389"/>
    </location>
</feature>
<dbReference type="PROSITE" id="PS50850">
    <property type="entry name" value="MFS"/>
    <property type="match status" value="1"/>
</dbReference>
<dbReference type="InterPro" id="IPR036259">
    <property type="entry name" value="MFS_trans_sf"/>
</dbReference>
<feature type="domain" description="Major facilitator superfamily (MFS) profile" evidence="7">
    <location>
        <begin position="42"/>
        <end position="460"/>
    </location>
</feature>
<dbReference type="OrthoDB" id="3639251at2759"/>
<feature type="transmembrane region" description="Helical" evidence="6">
    <location>
        <begin position="38"/>
        <end position="55"/>
    </location>
</feature>
<keyword evidence="4 6" id="KW-1133">Transmembrane helix</keyword>
<feature type="transmembrane region" description="Helical" evidence="6">
    <location>
        <begin position="318"/>
        <end position="335"/>
    </location>
</feature>
<feature type="transmembrane region" description="Helical" evidence="6">
    <location>
        <begin position="81"/>
        <end position="103"/>
    </location>
</feature>
<dbReference type="Gene3D" id="1.20.1250.20">
    <property type="entry name" value="MFS general substrate transporter like domains"/>
    <property type="match status" value="2"/>
</dbReference>
<evidence type="ECO:0000256" key="4">
    <source>
        <dbReference type="ARBA" id="ARBA00022989"/>
    </source>
</evidence>
<feature type="transmembrane region" description="Helical" evidence="6">
    <location>
        <begin position="277"/>
        <end position="298"/>
    </location>
</feature>
<feature type="transmembrane region" description="Helical" evidence="6">
    <location>
        <begin position="342"/>
        <end position="362"/>
    </location>
</feature>
<feature type="transmembrane region" description="Helical" evidence="6">
    <location>
        <begin position="203"/>
        <end position="225"/>
    </location>
</feature>
<evidence type="ECO:0000313" key="9">
    <source>
        <dbReference type="Proteomes" id="UP001152646"/>
    </source>
</evidence>
<name>A0A9W4IVA2_9EURO</name>
<evidence type="ECO:0000259" key="7">
    <source>
        <dbReference type="PROSITE" id="PS50850"/>
    </source>
</evidence>
<dbReference type="Pfam" id="PF07690">
    <property type="entry name" value="MFS_1"/>
    <property type="match status" value="1"/>
</dbReference>
<evidence type="ECO:0000256" key="5">
    <source>
        <dbReference type="ARBA" id="ARBA00023136"/>
    </source>
</evidence>
<reference evidence="8" key="1">
    <citation type="submission" date="2021-07" db="EMBL/GenBank/DDBJ databases">
        <authorList>
            <person name="Branca A.L. A."/>
        </authorList>
    </citation>
    <scope>NUCLEOTIDE SEQUENCE</scope>
</reference>
<dbReference type="EMBL" id="CAJVPA010000111">
    <property type="protein sequence ID" value="CAG8351940.1"/>
    <property type="molecule type" value="Genomic_DNA"/>
</dbReference>
<evidence type="ECO:0000313" key="8">
    <source>
        <dbReference type="EMBL" id="CAG8351940.1"/>
    </source>
</evidence>
<organism evidence="8 9">
    <name type="scientific">Penicillium salamii</name>
    <dbReference type="NCBI Taxonomy" id="1612424"/>
    <lineage>
        <taxon>Eukaryota</taxon>
        <taxon>Fungi</taxon>
        <taxon>Dikarya</taxon>
        <taxon>Ascomycota</taxon>
        <taxon>Pezizomycotina</taxon>
        <taxon>Eurotiomycetes</taxon>
        <taxon>Eurotiomycetidae</taxon>
        <taxon>Eurotiales</taxon>
        <taxon>Aspergillaceae</taxon>
        <taxon>Penicillium</taxon>
    </lineage>
</organism>
<keyword evidence="2" id="KW-0813">Transport</keyword>
<gene>
    <name evidence="8" type="ORF">PSALAMII_LOCUS3261</name>
</gene>
<comment type="subcellular location">
    <subcellularLocation>
        <location evidence="1">Membrane</location>
        <topology evidence="1">Multi-pass membrane protein</topology>
    </subcellularLocation>
</comment>
<dbReference type="PANTHER" id="PTHR43791">
    <property type="entry name" value="PERMEASE-RELATED"/>
    <property type="match status" value="1"/>
</dbReference>
<dbReference type="GO" id="GO:0022857">
    <property type="term" value="F:transmembrane transporter activity"/>
    <property type="evidence" value="ECO:0007669"/>
    <property type="project" value="InterPro"/>
</dbReference>
<evidence type="ECO:0000256" key="1">
    <source>
        <dbReference type="ARBA" id="ARBA00004141"/>
    </source>
</evidence>
<dbReference type="SUPFAM" id="SSF103473">
    <property type="entry name" value="MFS general substrate transporter"/>
    <property type="match status" value="1"/>
</dbReference>
<protein>
    <recommendedName>
        <fullName evidence="7">Major facilitator superfamily (MFS) profile domain-containing protein</fullName>
    </recommendedName>
</protein>
<evidence type="ECO:0000256" key="3">
    <source>
        <dbReference type="ARBA" id="ARBA00022692"/>
    </source>
</evidence>
<dbReference type="PANTHER" id="PTHR43791:SF47">
    <property type="entry name" value="MAJOR FACILITATOR SUPERFAMILY (MFS) PROFILE DOMAIN-CONTAINING PROTEIN-RELATED"/>
    <property type="match status" value="1"/>
</dbReference>
<keyword evidence="5 6" id="KW-0472">Membrane</keyword>
<evidence type="ECO:0000256" key="2">
    <source>
        <dbReference type="ARBA" id="ARBA00022448"/>
    </source>
</evidence>
<dbReference type="FunFam" id="1.20.1250.20:FF:000409">
    <property type="entry name" value="MFS general substrate transporter"/>
    <property type="match status" value="1"/>
</dbReference>
<dbReference type="InterPro" id="IPR020846">
    <property type="entry name" value="MFS_dom"/>
</dbReference>
<keyword evidence="3 6" id="KW-0812">Transmembrane</keyword>
<feature type="transmembrane region" description="Helical" evidence="6">
    <location>
        <begin position="140"/>
        <end position="161"/>
    </location>
</feature>
<feature type="transmembrane region" description="Helical" evidence="6">
    <location>
        <begin position="110"/>
        <end position="128"/>
    </location>
</feature>